<evidence type="ECO:0000313" key="5">
    <source>
        <dbReference type="Proteomes" id="UP000048600"/>
    </source>
</evidence>
<evidence type="ECO:0000313" key="4">
    <source>
        <dbReference type="Proteomes" id="UP000045842"/>
    </source>
</evidence>
<evidence type="ECO:0000313" key="3">
    <source>
        <dbReference type="EMBL" id="COW95474.1"/>
    </source>
</evidence>
<dbReference type="EMBL" id="CHKL01000538">
    <property type="protein sequence ID" value="COW95474.1"/>
    <property type="molecule type" value="Genomic_DNA"/>
</dbReference>
<reference evidence="4 5" key="1">
    <citation type="submission" date="2015-03" db="EMBL/GenBank/DDBJ databases">
        <authorList>
            <consortium name="Pathogen Informatics"/>
        </authorList>
    </citation>
    <scope>NUCLEOTIDE SEQUENCE [LARGE SCALE GENOMIC DNA]</scope>
    <source>
        <strain evidence="2 4">G09801536</strain>
        <strain evidence="3 5">P00601463</strain>
    </source>
</reference>
<evidence type="ECO:0000313" key="2">
    <source>
        <dbReference type="EMBL" id="COV99111.1"/>
    </source>
</evidence>
<feature type="region of interest" description="Disordered" evidence="1">
    <location>
        <begin position="1"/>
        <end position="23"/>
    </location>
</feature>
<gene>
    <name evidence="2" type="ORF">ERS007679_02860</name>
    <name evidence="3" type="ORF">ERS007741_03499</name>
</gene>
<dbReference type="AlphaFoldDB" id="A0A655DWG1"/>
<evidence type="ECO:0000256" key="1">
    <source>
        <dbReference type="SAM" id="MobiDB-lite"/>
    </source>
</evidence>
<sequence length="106" mass="11982">MSIRLRHTQQNADHLHGQFGSDLDHEVERRSGFYAIEQSTRPAAQIVFDPPDHPWCQARADQPPDTGVPGIIHHVEHLAGDRQILQHRAPKPTLAPGDRRIGHRIT</sequence>
<dbReference type="Proteomes" id="UP000045842">
    <property type="component" value="Unassembled WGS sequence"/>
</dbReference>
<dbReference type="EMBL" id="CSAD01000439">
    <property type="protein sequence ID" value="COV99111.1"/>
    <property type="molecule type" value="Genomic_DNA"/>
</dbReference>
<dbReference type="Proteomes" id="UP000048600">
    <property type="component" value="Unassembled WGS sequence"/>
</dbReference>
<name>A0A655DWG1_MYCTX</name>
<accession>A0A655DWG1</accession>
<organism evidence="3 5">
    <name type="scientific">Mycobacterium tuberculosis</name>
    <dbReference type="NCBI Taxonomy" id="1773"/>
    <lineage>
        <taxon>Bacteria</taxon>
        <taxon>Bacillati</taxon>
        <taxon>Actinomycetota</taxon>
        <taxon>Actinomycetes</taxon>
        <taxon>Mycobacteriales</taxon>
        <taxon>Mycobacteriaceae</taxon>
        <taxon>Mycobacterium</taxon>
        <taxon>Mycobacterium tuberculosis complex</taxon>
    </lineage>
</organism>
<protein>
    <submittedName>
        <fullName evidence="3">Uncharacterized protein</fullName>
    </submittedName>
</protein>
<proteinExistence type="predicted"/>